<dbReference type="InterPro" id="IPR011060">
    <property type="entry name" value="RibuloseP-bd_barrel"/>
</dbReference>
<dbReference type="GO" id="GO:0000107">
    <property type="term" value="F:imidazoleglycerol-phosphate synthase activity"/>
    <property type="evidence" value="ECO:0007669"/>
    <property type="project" value="TreeGrafter"/>
</dbReference>
<gene>
    <name evidence="6" type="primary">hisF_2</name>
    <name evidence="6" type="ORF">HEP81_01640</name>
</gene>
<dbReference type="PANTHER" id="PTHR21235">
    <property type="entry name" value="IMIDAZOLE GLYCEROL PHOSPHATE SYNTHASE SUBUNIT HISF/H IGP SYNTHASE SUBUNIT HISF/H"/>
    <property type="match status" value="1"/>
</dbReference>
<evidence type="ECO:0000256" key="5">
    <source>
        <dbReference type="RuleBase" id="RU003657"/>
    </source>
</evidence>
<dbReference type="Gene3D" id="3.20.20.70">
    <property type="entry name" value="Aldolase class I"/>
    <property type="match status" value="1"/>
</dbReference>
<organism evidence="6 7">
    <name type="scientific">Streptomyces griseofuscus</name>
    <dbReference type="NCBI Taxonomy" id="146922"/>
    <lineage>
        <taxon>Bacteria</taxon>
        <taxon>Bacillati</taxon>
        <taxon>Actinomycetota</taxon>
        <taxon>Actinomycetes</taxon>
        <taxon>Kitasatosporales</taxon>
        <taxon>Streptomycetaceae</taxon>
        <taxon>Streptomyces</taxon>
    </lineage>
</organism>
<evidence type="ECO:0000256" key="2">
    <source>
        <dbReference type="ARBA" id="ARBA00022605"/>
    </source>
</evidence>
<evidence type="ECO:0000256" key="3">
    <source>
        <dbReference type="ARBA" id="ARBA00023102"/>
    </source>
</evidence>
<name>A0A7H1PV89_9ACTN</name>
<dbReference type="SUPFAM" id="SSF51366">
    <property type="entry name" value="Ribulose-phoshate binding barrel"/>
    <property type="match status" value="1"/>
</dbReference>
<comment type="similarity">
    <text evidence="1 5">Belongs to the HisA/HisF family.</text>
</comment>
<dbReference type="EMBL" id="CP051006">
    <property type="protein sequence ID" value="QNT91969.1"/>
    <property type="molecule type" value="Genomic_DNA"/>
</dbReference>
<protein>
    <submittedName>
        <fullName evidence="6">Imidazole glycerol phosphate synthase subunit HisF</fullName>
    </submittedName>
</protein>
<dbReference type="PANTHER" id="PTHR21235:SF2">
    <property type="entry name" value="IMIDAZOLE GLYCEROL PHOSPHATE SYNTHASE HISHF"/>
    <property type="match status" value="1"/>
</dbReference>
<evidence type="ECO:0000313" key="6">
    <source>
        <dbReference type="EMBL" id="QNT91969.1"/>
    </source>
</evidence>
<evidence type="ECO:0000313" key="7">
    <source>
        <dbReference type="Proteomes" id="UP000516422"/>
    </source>
</evidence>
<dbReference type="AlphaFoldDB" id="A0A7H1PV89"/>
<dbReference type="InterPro" id="IPR006062">
    <property type="entry name" value="His_biosynth"/>
</dbReference>
<keyword evidence="2 5" id="KW-0028">Amino-acid biosynthesis</keyword>
<dbReference type="InterPro" id="IPR013785">
    <property type="entry name" value="Aldolase_TIM"/>
</dbReference>
<comment type="pathway">
    <text evidence="4">Amino-acid biosynthesis.</text>
</comment>
<proteinExistence type="inferred from homology"/>
<sequence>MMAHDGSTTDTRARVARQVIPCIDVRDGVATDPSGIPGLVDPRDVVDIADGYARDGAGQLFLDVVDSWAAVGYLPELLREVHKTGLELLVSVQHGVLPSLTECAELLSAGADALSVSTSLVEEPGRVAEAVRLLGGQRVLGVVNCSGDRQRGWRVRIHGGATQTSADAVAVSRQFGELRVRALLANNVDREGTGIGYDLDLTRAAARASELPVIASGGAGSAAQLADALRTGDATHVLVNKVVHSGRETVGSLSRSLYRHLRGEAG</sequence>
<dbReference type="KEGG" id="sgf:HEP81_01640"/>
<keyword evidence="3 5" id="KW-0368">Histidine biosynthesis</keyword>
<accession>A0A7H1PV89</accession>
<reference evidence="6 7" key="1">
    <citation type="submission" date="2020-04" db="EMBL/GenBank/DDBJ databases">
        <title>Characterization and engineering of Streptomyces griseofuscus DSM40191 as a potential heterologous host for expression of BGCs.</title>
        <authorList>
            <person name="Gren T."/>
            <person name="Whitford C.M."/>
            <person name="Mohite O.S."/>
            <person name="Joergensen T.S."/>
            <person name="Nielsen J.B."/>
            <person name="Lee S.Y."/>
            <person name="Weber T."/>
        </authorList>
    </citation>
    <scope>NUCLEOTIDE SEQUENCE [LARGE SCALE GENOMIC DNA]</scope>
    <source>
        <strain evidence="6 7">DSM 40191</strain>
    </source>
</reference>
<dbReference type="InterPro" id="IPR050064">
    <property type="entry name" value="IGPS_HisA/HisF"/>
</dbReference>
<dbReference type="GO" id="GO:0000105">
    <property type="term" value="P:L-histidine biosynthetic process"/>
    <property type="evidence" value="ECO:0007669"/>
    <property type="project" value="UniProtKB-KW"/>
</dbReference>
<evidence type="ECO:0000256" key="1">
    <source>
        <dbReference type="ARBA" id="ARBA00009667"/>
    </source>
</evidence>
<dbReference type="Pfam" id="PF00977">
    <property type="entry name" value="His_biosynth"/>
    <property type="match status" value="1"/>
</dbReference>
<evidence type="ECO:0000256" key="4">
    <source>
        <dbReference type="ARBA" id="ARBA00029440"/>
    </source>
</evidence>
<dbReference type="Proteomes" id="UP000516422">
    <property type="component" value="Chromosome"/>
</dbReference>